<evidence type="ECO:0000256" key="2">
    <source>
        <dbReference type="ARBA" id="ARBA00022723"/>
    </source>
</evidence>
<gene>
    <name evidence="9" type="primary">LOC106750354</name>
</gene>
<dbReference type="GO" id="GO:0008270">
    <property type="term" value="F:zinc ion binding"/>
    <property type="evidence" value="ECO:0007669"/>
    <property type="project" value="UniProtKB-KW"/>
</dbReference>
<feature type="region of interest" description="Disordered" evidence="6">
    <location>
        <begin position="722"/>
        <end position="758"/>
    </location>
</feature>
<proteinExistence type="predicted"/>
<dbReference type="Pfam" id="PF04784">
    <property type="entry name" value="DUF547"/>
    <property type="match status" value="1"/>
</dbReference>
<dbReference type="KEGG" id="dqu:106750354"/>
<dbReference type="InterPro" id="IPR011011">
    <property type="entry name" value="Znf_FYVE_PHD"/>
</dbReference>
<evidence type="ECO:0000259" key="7">
    <source>
        <dbReference type="PROSITE" id="PS50178"/>
    </source>
</evidence>
<name>A0A6P3Y816_DINQU</name>
<dbReference type="CTD" id="41370"/>
<keyword evidence="3 5" id="KW-0863">Zinc-finger</keyword>
<dbReference type="InterPro" id="IPR057946">
    <property type="entry name" value="TPR_ZFYVE26"/>
</dbReference>
<keyword evidence="8" id="KW-1185">Reference proteome</keyword>
<keyword evidence="2" id="KW-0479">Metal-binding</keyword>
<dbReference type="Gene3D" id="3.30.40.10">
    <property type="entry name" value="Zinc/RING finger domain, C3HC4 (zinc finger)"/>
    <property type="match status" value="1"/>
</dbReference>
<evidence type="ECO:0000256" key="3">
    <source>
        <dbReference type="ARBA" id="ARBA00022771"/>
    </source>
</evidence>
<dbReference type="GO" id="GO:0005765">
    <property type="term" value="C:lysosomal membrane"/>
    <property type="evidence" value="ECO:0007669"/>
    <property type="project" value="TreeGrafter"/>
</dbReference>
<dbReference type="GO" id="GO:0032266">
    <property type="term" value="F:phosphatidylinositol-3-phosphate binding"/>
    <property type="evidence" value="ECO:0007669"/>
    <property type="project" value="InterPro"/>
</dbReference>
<keyword evidence="4" id="KW-0862">Zinc</keyword>
<dbReference type="PROSITE" id="PS50178">
    <property type="entry name" value="ZF_FYVE"/>
    <property type="match status" value="1"/>
</dbReference>
<dbReference type="OrthoDB" id="1936617at2759"/>
<dbReference type="InterPro" id="IPR013083">
    <property type="entry name" value="Znf_RING/FYVE/PHD"/>
</dbReference>
<dbReference type="Pfam" id="PF01363">
    <property type="entry name" value="FYVE"/>
    <property type="match status" value="1"/>
</dbReference>
<dbReference type="InterPro" id="IPR000306">
    <property type="entry name" value="Znf_FYVE"/>
</dbReference>
<dbReference type="Pfam" id="PF25569">
    <property type="entry name" value="TPR_ZFYVE26"/>
    <property type="match status" value="1"/>
</dbReference>
<feature type="compositionally biased region" description="Low complexity" evidence="6">
    <location>
        <begin position="730"/>
        <end position="739"/>
    </location>
</feature>
<dbReference type="GeneID" id="106750354"/>
<dbReference type="SUPFAM" id="SSF57903">
    <property type="entry name" value="FYVE/PHD zinc finger"/>
    <property type="match status" value="1"/>
</dbReference>
<evidence type="ECO:0000256" key="1">
    <source>
        <dbReference type="ARBA" id="ARBA00022553"/>
    </source>
</evidence>
<dbReference type="SMART" id="SM00064">
    <property type="entry name" value="FYVE"/>
    <property type="match status" value="1"/>
</dbReference>
<organism evidence="8 9">
    <name type="scientific">Dinoponera quadriceps</name>
    <name type="common">South American ant</name>
    <dbReference type="NCBI Taxonomy" id="609295"/>
    <lineage>
        <taxon>Eukaryota</taxon>
        <taxon>Metazoa</taxon>
        <taxon>Ecdysozoa</taxon>
        <taxon>Arthropoda</taxon>
        <taxon>Hexapoda</taxon>
        <taxon>Insecta</taxon>
        <taxon>Pterygota</taxon>
        <taxon>Neoptera</taxon>
        <taxon>Endopterygota</taxon>
        <taxon>Hymenoptera</taxon>
        <taxon>Apocrita</taxon>
        <taxon>Aculeata</taxon>
        <taxon>Formicoidea</taxon>
        <taxon>Formicidae</taxon>
        <taxon>Ponerinae</taxon>
        <taxon>Ponerini</taxon>
        <taxon>Dinoponera</taxon>
    </lineage>
</organism>
<feature type="region of interest" description="Disordered" evidence="6">
    <location>
        <begin position="676"/>
        <end position="697"/>
    </location>
</feature>
<dbReference type="Proteomes" id="UP000515204">
    <property type="component" value="Unplaced"/>
</dbReference>
<dbReference type="InterPro" id="IPR006869">
    <property type="entry name" value="DUF547"/>
</dbReference>
<dbReference type="GO" id="GO:0005813">
    <property type="term" value="C:centrosome"/>
    <property type="evidence" value="ECO:0007669"/>
    <property type="project" value="TreeGrafter"/>
</dbReference>
<reference evidence="9" key="1">
    <citation type="submission" date="2025-08" db="UniProtKB">
        <authorList>
            <consortium name="RefSeq"/>
        </authorList>
    </citation>
    <scope>IDENTIFICATION</scope>
</reference>
<feature type="compositionally biased region" description="Polar residues" evidence="6">
    <location>
        <begin position="676"/>
        <end position="690"/>
    </location>
</feature>
<dbReference type="GO" id="GO:0032465">
    <property type="term" value="P:regulation of cytokinesis"/>
    <property type="evidence" value="ECO:0007669"/>
    <property type="project" value="TreeGrafter"/>
</dbReference>
<evidence type="ECO:0000313" key="8">
    <source>
        <dbReference type="Proteomes" id="UP000515204"/>
    </source>
</evidence>
<evidence type="ECO:0000313" key="9">
    <source>
        <dbReference type="RefSeq" id="XP_014486149.1"/>
    </source>
</evidence>
<dbReference type="PANTHER" id="PTHR46591:SF1">
    <property type="entry name" value="ZINC FINGER FYVE DOMAIN-CONTAINING PROTEIN 26"/>
    <property type="match status" value="1"/>
</dbReference>
<sequence length="2671" mass="304847">MSPEEMSKQTGALEMDKCIASRLWYTSLSVFQANGNGESSKEFNHNCGVDLTELEAMVESLIHSPSEEQYQWIASILLWQLVSKSSNVECDIHRNIQIQLDYIQMKSAIDLCDNAPEYVYKELLMFLRDASIKHSTKVGAISQQTLAFLKENIHMRSGIVCWIVNKLISAVPNALCNVADDLRDIYFSTLKLCLKHAPLGKIWHSGHDALEFCSSGNGPSNQDDHLRTLLCVLLQMDVDANAGVEFFKTIYPMLLKTRNVKDIELALYSRRNGKLFSEWLSFWDETHVCSESVATLDTAYKIGGNIFKLTENSEVLLCKQELLKRISTRRSHWLSDILDICYVLTVNRKYSEVELLLSCDTMKRLYPILLLKALNECPHEEISSLEHCDSGIVTCESIKFLLEKCYPDLHDDYDLNGFYVLLKKHVSIVEYILHWKRRYFARTRLGGAKELRNAQSDAIEETVSVKRILALLQKHSVLAVLRMTTNIHEQDHDAVQDLLITSPESENFQAYCSIVSALRAVLLCESYNTEYEQIAECFADVTAYLSTLFPLSLRLETMRNIFSLVFLRYEDFNATNANPRDDDCGASLERTNNNNNKSVEYERSGFVSNKYAMRDILHYLWESTTVATREIDKLQTIGGHEVEAQRLREGMSAFASALVDARWRLKFHAKSDFIGSSSVDTPQSRRSPATSKAEPAIAPKLNLPHRVEGNAFFYKEESTSDETKLKSDSGSESGLLAGGARRRKRSRNVVPTDPSTAKDRPSLINLMLASQKSLLLHCLWRSDLQKAQEVIEMFHMENTRLNSEVRFAEALHAFKLDTLGYVRTSDATDSPREGPKSSILENIRLAAQEGVQSSRYTNQLETLLASQKPHLQKLNADTRNGNETLTLSVLDLSLTIGQTHQISCNLCDVAVKYVKLGESFDNTEYASFFLRISQLFYESKSGAPMTAILCDARIPLSTKEWRECNAFWSDFESNCRAFRDTERAKTEDAVQARSRDNRLRGLKMIKRMSAVNNNDQKYLQNIYSHLQLVYTIIPDANDDTNLQTVTDLLRTPLHHYFGYQLFELQTEPDKLETVASSLQVNLIYSILVNVCPNISCYNERSHTGIEDPGRCVVLNQNRVISDTKNVITMKGPNQCVSEILTELLRVLHLVTSGQPRLENSRLRSVSDHTDVRAVLSKTSSLATLDLGELSVGDETLTFFLNVWNVMFLHACLTVWCDDDPPFDHLRHAVSLMSVGYVIGDLGLVTLASLRSRLLGNWPNDLGFFTRIEELNELAWQDLDLVQNPRVVFAMANEFNGTPEIRVYETRTLNESLDDAMRDYLSHYSNSLGDDSTRRQISLPDLVRQYQTTTSHCGNVTCASVNRRPLPADYGWFETLEDADVTYVGPTYVYEVILRYPERDAPSVGTSPGVSPAVTSPWQSQRLKPSLLQYLEGHCWLLSYLLHRMQDNEKPTILETQGARRTACLENLLNSSWVARLQPLFDRNRILAAVYGAGAQPARELWSYFEGDDGDWENALEVLNALADHRAARRDADLLRLKDLILCHVLSDARRTLPAARVLRHLYQIRDVRILAQTVLHNVDKWPMNVCEHALFHTLQHRRSGELPAHCRHRMKSVLGRITIFHKMIPYCVSKSNSTWYDVVYCTEKVDPFQIMRSLINADQFGLCLEWLECQAFALEIQPSVMQDFLIGLLKNQLRDLEQARKFLQTLPSSQSVKVCKGVLKKLESTSALKFVVNYLSEHCRATEKPKYRKILVGVDILKMLESKERALYIHLIKEPLLMLEQLLMNCKFESIQKILNTLNENLQHLDVGIGNFDRVIRLYAKKSLDFRVSFHRDGVENKGSKTVPQSDLRMENDGEFVMPVNVPTKEEWVPNDKARECSCCKAVIFSMFNRRHHCRRCGRVVCAVCSQHRMQVAGYPASVSVRVCDDCKRQTVLQMRAAQDTPSTPSSEVFDYWRLTKDEKHNRTIREEFSFEHAPNISLCLAILNLHTDHKMYTSFLLDCCDEMKQLLLPVGGGRVNPEVDHAVIIKMIRSLLVAAKVRCAKLGFNTGLAHCDRFLSQVDLIATLLQSDCLALVPKDELNEHTLRKLRDLLTEKEQWTLALDVSTKAGLDTQGVWAAWGKACLKVGHFEQAKDKFYYCLDKIARDDDLDGWVVLTYSKEPAGETTVEMTATVPRTSEKDERTSEAGHSRRNEFAKLCRPLKDPPLLTEILQILETLSVYRYTRAQCPPSPSSRSSDAAQEILQTLNSLKAVSQNQLNQAKYLTAANQTIYYHECLYYLLMYGSHASILRFFLKHREYDRCLAYVLENDLEREHFLNGVYLHCLRNGGTGDLHEAMRTKDPTLLAWKTYLLHVCHFMEKRQHWHILYQLQLFMRDCVRASMTCIRFYVDEANAYSDLHGKAHLLRDAQRHLESELRIDGLNRRRRSSVYSQQQGVLAMEMEPSEIDRHINTICRQTEIAKFLAGCEREERTAAEFLSLFPDVVENTENTQARQLPTLFGDQQQKIHLAVLAILCGRDIEEGFGIAFRIMQDYNLPQQKVYSLAGHVLALKNNVVAIEQLIKCCRSSGAPNAHVISDHVLTHCVKLLLNRSYSTQDQKSTLKNHIDTLVRLIIDTELRINAYIESKQLKAAYLLAVKHSRAQDIRRILKESDRLGQNAIKAICLKWLQQDPKN</sequence>
<dbReference type="GO" id="GO:0000724">
    <property type="term" value="P:double-strand break repair via homologous recombination"/>
    <property type="evidence" value="ECO:0007669"/>
    <property type="project" value="InterPro"/>
</dbReference>
<evidence type="ECO:0000256" key="6">
    <source>
        <dbReference type="SAM" id="MobiDB-lite"/>
    </source>
</evidence>
<feature type="region of interest" description="Disordered" evidence="6">
    <location>
        <begin position="2164"/>
        <end position="2188"/>
    </location>
</feature>
<protein>
    <submittedName>
        <fullName evidence="9">Uncharacterized protein LOC106750354 isoform X1</fullName>
    </submittedName>
</protein>
<evidence type="ECO:0000256" key="4">
    <source>
        <dbReference type="ARBA" id="ARBA00022833"/>
    </source>
</evidence>
<dbReference type="InterPro" id="IPR028730">
    <property type="entry name" value="ZFYVE26"/>
</dbReference>
<accession>A0A6P3Y816</accession>
<feature type="domain" description="FYVE-type" evidence="7">
    <location>
        <begin position="1871"/>
        <end position="1932"/>
    </location>
</feature>
<dbReference type="InterPro" id="IPR017455">
    <property type="entry name" value="Znf_FYVE-rel"/>
</dbReference>
<dbReference type="PANTHER" id="PTHR46591">
    <property type="entry name" value="ZINC FINGER FYVE DOMAIN-CONTAINING PROTEIN 26"/>
    <property type="match status" value="1"/>
</dbReference>
<feature type="compositionally biased region" description="Basic and acidic residues" evidence="6">
    <location>
        <begin position="2175"/>
        <end position="2188"/>
    </location>
</feature>
<keyword evidence="1" id="KW-0597">Phosphoprotein</keyword>
<dbReference type="GO" id="GO:0000281">
    <property type="term" value="P:mitotic cytokinesis"/>
    <property type="evidence" value="ECO:0007669"/>
    <property type="project" value="InterPro"/>
</dbReference>
<dbReference type="RefSeq" id="XP_014486149.1">
    <property type="nucleotide sequence ID" value="XM_014630663.1"/>
</dbReference>
<dbReference type="GO" id="GO:0030496">
    <property type="term" value="C:midbody"/>
    <property type="evidence" value="ECO:0007669"/>
    <property type="project" value="TreeGrafter"/>
</dbReference>
<evidence type="ECO:0000256" key="5">
    <source>
        <dbReference type="PROSITE-ProRule" id="PRU00091"/>
    </source>
</evidence>